<dbReference type="Proteomes" id="UP000298138">
    <property type="component" value="Unassembled WGS sequence"/>
</dbReference>
<organism evidence="1 2">
    <name type="scientific">Ascodesmis nigricans</name>
    <dbReference type="NCBI Taxonomy" id="341454"/>
    <lineage>
        <taxon>Eukaryota</taxon>
        <taxon>Fungi</taxon>
        <taxon>Dikarya</taxon>
        <taxon>Ascomycota</taxon>
        <taxon>Pezizomycotina</taxon>
        <taxon>Pezizomycetes</taxon>
        <taxon>Pezizales</taxon>
        <taxon>Ascodesmidaceae</taxon>
        <taxon>Ascodesmis</taxon>
    </lineage>
</organism>
<accession>A0A4S2MVX8</accession>
<dbReference type="InParanoid" id="A0A4S2MVX8"/>
<gene>
    <name evidence="1" type="ORF">EX30DRAFT_39079</name>
</gene>
<name>A0A4S2MVX8_9PEZI</name>
<keyword evidence="2" id="KW-1185">Reference proteome</keyword>
<evidence type="ECO:0000313" key="2">
    <source>
        <dbReference type="Proteomes" id="UP000298138"/>
    </source>
</evidence>
<proteinExistence type="predicted"/>
<reference evidence="1 2" key="1">
    <citation type="submission" date="2019-04" db="EMBL/GenBank/DDBJ databases">
        <title>Comparative genomics and transcriptomics to analyze fruiting body development in filamentous ascomycetes.</title>
        <authorList>
            <consortium name="DOE Joint Genome Institute"/>
            <person name="Lutkenhaus R."/>
            <person name="Traeger S."/>
            <person name="Breuer J."/>
            <person name="Kuo A."/>
            <person name="Lipzen A."/>
            <person name="Pangilinan J."/>
            <person name="Dilworth D."/>
            <person name="Sandor L."/>
            <person name="Poggeler S."/>
            <person name="Barry K."/>
            <person name="Grigoriev I.V."/>
            <person name="Nowrousian M."/>
        </authorList>
    </citation>
    <scope>NUCLEOTIDE SEQUENCE [LARGE SCALE GENOMIC DNA]</scope>
    <source>
        <strain evidence="1 2">CBS 389.68</strain>
    </source>
</reference>
<dbReference type="EMBL" id="ML220122">
    <property type="protein sequence ID" value="TGZ80778.1"/>
    <property type="molecule type" value="Genomic_DNA"/>
</dbReference>
<evidence type="ECO:0000313" key="1">
    <source>
        <dbReference type="EMBL" id="TGZ80778.1"/>
    </source>
</evidence>
<protein>
    <submittedName>
        <fullName evidence="1">Uncharacterized protein</fullName>
    </submittedName>
</protein>
<dbReference type="AlphaFoldDB" id="A0A4S2MVX8"/>
<dbReference type="STRING" id="341454.A0A4S2MVX8"/>
<sequence>MAQEDHGAGGGAQDHHLIGPTTAETEEFYAYQRQHPGMTKNELADWFMDKYKKAVELRRRRSDQPSDLEYMVIKKRAKYRERIPEGEMTELLKYATHNPDASYRQIADHFQSSWNRSIDPNTVQSMLDISLFPRV</sequence>
<dbReference type="OrthoDB" id="5357355at2759"/>